<keyword evidence="2" id="KW-0285">Flavoprotein</keyword>
<keyword evidence="4" id="KW-0547">Nucleotide-binding</keyword>
<reference evidence="17 18" key="1">
    <citation type="submission" date="2014-02" db="EMBL/GenBank/DDBJ databases">
        <title>The small core and large imbalanced accessory genome model reveals a collaborative survival strategy of Sorangium cellulosum strains in nature.</title>
        <authorList>
            <person name="Han K."/>
            <person name="Peng R."/>
            <person name="Blom J."/>
            <person name="Li Y.-Z."/>
        </authorList>
    </citation>
    <scope>NUCLEOTIDE SEQUENCE [LARGE SCALE GENOMIC DNA]</scope>
    <source>
        <strain evidence="17 18">So0008-312</strain>
    </source>
</reference>
<comment type="pathway">
    <text evidence="7">Sulfur metabolism; dibenzothiophene degradation.</text>
</comment>
<evidence type="ECO:0000256" key="12">
    <source>
        <dbReference type="ARBA" id="ARBA00048445"/>
    </source>
</evidence>
<dbReference type="Pfam" id="PF02771">
    <property type="entry name" value="Acyl-CoA_dh_N"/>
    <property type="match status" value="1"/>
</dbReference>
<dbReference type="PIRSF" id="PIRSF016578">
    <property type="entry name" value="HsaA"/>
    <property type="match status" value="1"/>
</dbReference>
<comment type="catalytic activity">
    <reaction evidence="12">
        <text>dibenzothiophene 5-oxide + FMNH2 + O2 = dibenzothiophene 5,5-dioxide + FMN + H2O + H(+)</text>
        <dbReference type="Rhea" id="RHEA:49080"/>
        <dbReference type="ChEBI" id="CHEBI:15377"/>
        <dbReference type="ChEBI" id="CHEBI:15378"/>
        <dbReference type="ChEBI" id="CHEBI:15379"/>
        <dbReference type="ChEBI" id="CHEBI:23683"/>
        <dbReference type="ChEBI" id="CHEBI:57618"/>
        <dbReference type="ChEBI" id="CHEBI:58210"/>
        <dbReference type="ChEBI" id="CHEBI:90356"/>
    </reaction>
</comment>
<evidence type="ECO:0000256" key="1">
    <source>
        <dbReference type="ARBA" id="ARBA00004496"/>
    </source>
</evidence>
<dbReference type="InterPro" id="IPR046373">
    <property type="entry name" value="Acyl-CoA_Oxase/DH_mid-dom_sf"/>
</dbReference>
<dbReference type="GO" id="GO:0050660">
    <property type="term" value="F:flavin adenine dinucleotide binding"/>
    <property type="evidence" value="ECO:0007669"/>
    <property type="project" value="InterPro"/>
</dbReference>
<accession>A0A150QQG4</accession>
<evidence type="ECO:0000256" key="13">
    <source>
        <dbReference type="ARBA" id="ARBA00049456"/>
    </source>
</evidence>
<keyword evidence="5" id="KW-0560">Oxidoreductase</keyword>
<dbReference type="InterPro" id="IPR006091">
    <property type="entry name" value="Acyl-CoA_Oxase/DH_mid-dom"/>
</dbReference>
<evidence type="ECO:0000256" key="7">
    <source>
        <dbReference type="ARBA" id="ARBA00034307"/>
    </source>
</evidence>
<feature type="domain" description="Acyl-CoA dehydrogenase C-terminal" evidence="16">
    <location>
        <begin position="242"/>
        <end position="377"/>
    </location>
</feature>
<evidence type="ECO:0000256" key="9">
    <source>
        <dbReference type="ARBA" id="ARBA00034328"/>
    </source>
</evidence>
<evidence type="ECO:0000259" key="14">
    <source>
        <dbReference type="Pfam" id="PF02770"/>
    </source>
</evidence>
<dbReference type="EMBL" id="JEMA01000412">
    <property type="protein sequence ID" value="KYF70223.1"/>
    <property type="molecule type" value="Genomic_DNA"/>
</dbReference>
<dbReference type="OrthoDB" id="8531197at2"/>
<comment type="catalytic activity">
    <reaction evidence="13">
        <text>dibenzothiophene + 2 FMNH2 + 2 O2 = dibenzothiophene 5,5-dioxide + 2 FMN + 2 H2O + 2 H(+)</text>
        <dbReference type="Rhea" id="RHEA:49072"/>
        <dbReference type="ChEBI" id="CHEBI:15377"/>
        <dbReference type="ChEBI" id="CHEBI:15378"/>
        <dbReference type="ChEBI" id="CHEBI:15379"/>
        <dbReference type="ChEBI" id="CHEBI:23681"/>
        <dbReference type="ChEBI" id="CHEBI:57618"/>
        <dbReference type="ChEBI" id="CHEBI:58210"/>
        <dbReference type="ChEBI" id="CHEBI:90356"/>
        <dbReference type="EC" id="1.14.14.21"/>
    </reaction>
</comment>
<dbReference type="GO" id="GO:0008470">
    <property type="term" value="F:3-methylbutanoyl-CoA dehydrogenase activity"/>
    <property type="evidence" value="ECO:0007669"/>
    <property type="project" value="TreeGrafter"/>
</dbReference>
<keyword evidence="6 17" id="KW-0503">Monooxygenase</keyword>
<feature type="domain" description="Acyl-CoA oxidase/dehydrogenase middle" evidence="14">
    <location>
        <begin position="134"/>
        <end position="213"/>
    </location>
</feature>
<dbReference type="InterPro" id="IPR013786">
    <property type="entry name" value="AcylCoA_DH/ox_N"/>
</dbReference>
<dbReference type="GO" id="GO:0004497">
    <property type="term" value="F:monooxygenase activity"/>
    <property type="evidence" value="ECO:0007669"/>
    <property type="project" value="UniProtKB-KW"/>
</dbReference>
<dbReference type="InterPro" id="IPR013107">
    <property type="entry name" value="Acyl-CoA_DH_C"/>
</dbReference>
<organism evidence="17 18">
    <name type="scientific">Sorangium cellulosum</name>
    <name type="common">Polyangium cellulosum</name>
    <dbReference type="NCBI Taxonomy" id="56"/>
    <lineage>
        <taxon>Bacteria</taxon>
        <taxon>Pseudomonadati</taxon>
        <taxon>Myxococcota</taxon>
        <taxon>Polyangia</taxon>
        <taxon>Polyangiales</taxon>
        <taxon>Polyangiaceae</taxon>
        <taxon>Sorangium</taxon>
    </lineage>
</organism>
<evidence type="ECO:0000256" key="4">
    <source>
        <dbReference type="ARBA" id="ARBA00022741"/>
    </source>
</evidence>
<dbReference type="GO" id="GO:0006552">
    <property type="term" value="P:L-leucine catabolic process"/>
    <property type="evidence" value="ECO:0007669"/>
    <property type="project" value="TreeGrafter"/>
</dbReference>
<evidence type="ECO:0000256" key="10">
    <source>
        <dbReference type="ARBA" id="ARBA00034345"/>
    </source>
</evidence>
<dbReference type="AlphaFoldDB" id="A0A150QQG4"/>
<evidence type="ECO:0000256" key="6">
    <source>
        <dbReference type="ARBA" id="ARBA00023033"/>
    </source>
</evidence>
<dbReference type="SUPFAM" id="SSF56645">
    <property type="entry name" value="Acyl-CoA dehydrogenase NM domain-like"/>
    <property type="match status" value="1"/>
</dbReference>
<protein>
    <recommendedName>
        <fullName evidence="10">Dibenzothiophene monooxygenase</fullName>
        <ecNumber evidence="9">1.14.14.21</ecNumber>
    </recommendedName>
</protein>
<evidence type="ECO:0000256" key="5">
    <source>
        <dbReference type="ARBA" id="ARBA00023002"/>
    </source>
</evidence>
<comment type="catalytic activity">
    <reaction evidence="11">
        <text>dibenzothiophene + FMNH2 + O2 = dibenzothiophene 5-oxide + FMN + H2O + H(+)</text>
        <dbReference type="Rhea" id="RHEA:49076"/>
        <dbReference type="ChEBI" id="CHEBI:15377"/>
        <dbReference type="ChEBI" id="CHEBI:15378"/>
        <dbReference type="ChEBI" id="CHEBI:15379"/>
        <dbReference type="ChEBI" id="CHEBI:23681"/>
        <dbReference type="ChEBI" id="CHEBI:23683"/>
        <dbReference type="ChEBI" id="CHEBI:57618"/>
        <dbReference type="ChEBI" id="CHEBI:58210"/>
    </reaction>
</comment>
<evidence type="ECO:0000259" key="16">
    <source>
        <dbReference type="Pfam" id="PF08028"/>
    </source>
</evidence>
<evidence type="ECO:0000313" key="17">
    <source>
        <dbReference type="EMBL" id="KYF70223.1"/>
    </source>
</evidence>
<dbReference type="Gene3D" id="1.10.540.10">
    <property type="entry name" value="Acyl-CoA dehydrogenase/oxidase, N-terminal domain"/>
    <property type="match status" value="1"/>
</dbReference>
<evidence type="ECO:0000256" key="11">
    <source>
        <dbReference type="ARBA" id="ARBA00047859"/>
    </source>
</evidence>
<dbReference type="PANTHER" id="PTHR43884">
    <property type="entry name" value="ACYL-COA DEHYDROGENASE"/>
    <property type="match status" value="1"/>
</dbReference>
<name>A0A150QQG4_SORCE</name>
<dbReference type="Gene3D" id="1.20.140.10">
    <property type="entry name" value="Butyryl-CoA Dehydrogenase, subunit A, domain 3"/>
    <property type="match status" value="1"/>
</dbReference>
<dbReference type="Pfam" id="PF08028">
    <property type="entry name" value="Acyl-CoA_dh_2"/>
    <property type="match status" value="1"/>
</dbReference>
<sequence length="402" mass="43041">MQGEAAHVSNGQAPPAPGSALEIADELSRAFAATAVERDRQGGTPREERDRLRRSGLLALSAPADLGGWGAPWPVVLEAVRRIARADSAIAHVFGFHHLMLATLRLFGSAGQASRLQADTVAKRWFWGNALNPLDTRARLVRRGDALVVRGAKSFCSGASDSDMLIVSAIDDATSRLVVAAVPTGRPGIRVLGDWDNMGQRQTDSGTVELDDVEVRADELLTTPGPLGSTFASLRPCLAQLVLVNVYLGIAEGALEEARRYTRARRRPSVAARGTPATEDPYVLLRYGDMWLGLEAARLLADRAGAAFQAAWEEGDRLSPEQRGACAIAIASAKVATSRAGLEITNGMFEVMGASATTAGAGMDRFWRNLRTHTLHDPVDYKSRELGAYALNGAIPEPSFYS</sequence>
<dbReference type="InterPro" id="IPR037069">
    <property type="entry name" value="AcylCoA_DH/ox_N_sf"/>
</dbReference>
<dbReference type="SUPFAM" id="SSF47203">
    <property type="entry name" value="Acyl-CoA dehydrogenase C-terminal domain-like"/>
    <property type="match status" value="1"/>
</dbReference>
<proteinExistence type="inferred from homology"/>
<comment type="caution">
    <text evidence="17">The sequence shown here is derived from an EMBL/GenBank/DDBJ whole genome shotgun (WGS) entry which is preliminary data.</text>
</comment>
<dbReference type="InterPro" id="IPR036250">
    <property type="entry name" value="AcylCo_DH-like_C"/>
</dbReference>
<feature type="domain" description="Acyl-CoA dehydrogenase/oxidase N-terminal" evidence="15">
    <location>
        <begin position="29"/>
        <end position="116"/>
    </location>
</feature>
<evidence type="ECO:0000313" key="18">
    <source>
        <dbReference type="Proteomes" id="UP000075260"/>
    </source>
</evidence>
<comment type="subcellular location">
    <subcellularLocation>
        <location evidence="1">Cytoplasm</location>
    </subcellularLocation>
</comment>
<evidence type="ECO:0000259" key="15">
    <source>
        <dbReference type="Pfam" id="PF02771"/>
    </source>
</evidence>
<evidence type="ECO:0000256" key="3">
    <source>
        <dbReference type="ARBA" id="ARBA00022643"/>
    </source>
</evidence>
<comment type="similarity">
    <text evidence="8">Belongs to the DszC flavin monooxygenase family.</text>
</comment>
<dbReference type="InterPro" id="IPR009100">
    <property type="entry name" value="AcylCoA_DH/oxidase_NM_dom_sf"/>
</dbReference>
<dbReference type="Gene3D" id="2.40.110.10">
    <property type="entry name" value="Butyryl-CoA Dehydrogenase, subunit A, domain 2"/>
    <property type="match status" value="1"/>
</dbReference>
<dbReference type="Pfam" id="PF02770">
    <property type="entry name" value="Acyl-CoA_dh_M"/>
    <property type="match status" value="1"/>
</dbReference>
<dbReference type="GO" id="GO:0005737">
    <property type="term" value="C:cytoplasm"/>
    <property type="evidence" value="ECO:0007669"/>
    <property type="project" value="UniProtKB-SubCell"/>
</dbReference>
<evidence type="ECO:0000256" key="8">
    <source>
        <dbReference type="ARBA" id="ARBA00034317"/>
    </source>
</evidence>
<dbReference type="FunFam" id="2.40.110.10:FF:000020">
    <property type="entry name" value="Putative acyl-CoA dehydrogenase YdbM"/>
    <property type="match status" value="1"/>
</dbReference>
<dbReference type="EC" id="1.14.14.21" evidence="9"/>
<dbReference type="RefSeq" id="WP_061607761.1">
    <property type="nucleotide sequence ID" value="NZ_JEMA01000412.1"/>
</dbReference>
<dbReference type="Proteomes" id="UP000075260">
    <property type="component" value="Unassembled WGS sequence"/>
</dbReference>
<evidence type="ECO:0000256" key="2">
    <source>
        <dbReference type="ARBA" id="ARBA00022630"/>
    </source>
</evidence>
<gene>
    <name evidence="17" type="ORF">BE15_02135</name>
</gene>
<keyword evidence="3" id="KW-0288">FMN</keyword>
<dbReference type="PANTHER" id="PTHR43884:SF12">
    <property type="entry name" value="ISOVALERYL-COA DEHYDROGENASE, MITOCHONDRIAL-RELATED"/>
    <property type="match status" value="1"/>
</dbReference>